<accession>A0ABS2DX76</accession>
<evidence type="ECO:0000313" key="6">
    <source>
        <dbReference type="Proteomes" id="UP000766986"/>
    </source>
</evidence>
<dbReference type="Pfam" id="PF00593">
    <property type="entry name" value="TonB_dep_Rec_b-barrel"/>
    <property type="match status" value="1"/>
</dbReference>
<dbReference type="InterPro" id="IPR000531">
    <property type="entry name" value="Beta-barrel_TonB"/>
</dbReference>
<dbReference type="Pfam" id="PF13715">
    <property type="entry name" value="CarbopepD_reg_2"/>
    <property type="match status" value="1"/>
</dbReference>
<reference evidence="5 6" key="1">
    <citation type="journal article" date="2021" name="Sci. Rep.">
        <title>The distribution of antibiotic resistance genes in chicken gut microbiota commensals.</title>
        <authorList>
            <person name="Juricova H."/>
            <person name="Matiasovicova J."/>
            <person name="Kubasova T."/>
            <person name="Cejkova D."/>
            <person name="Rychlik I."/>
        </authorList>
    </citation>
    <scope>NUCLEOTIDE SEQUENCE [LARGE SCALE GENOMIC DNA]</scope>
    <source>
        <strain evidence="5 6">An772</strain>
    </source>
</reference>
<keyword evidence="3" id="KW-0998">Cell outer membrane</keyword>
<dbReference type="Proteomes" id="UP000766986">
    <property type="component" value="Unassembled WGS sequence"/>
</dbReference>
<evidence type="ECO:0000256" key="1">
    <source>
        <dbReference type="ARBA" id="ARBA00004442"/>
    </source>
</evidence>
<dbReference type="Gene3D" id="2.40.170.20">
    <property type="entry name" value="TonB-dependent receptor, beta-barrel domain"/>
    <property type="match status" value="1"/>
</dbReference>
<gene>
    <name evidence="5" type="ORF">H7U35_02455</name>
</gene>
<organism evidence="5 6">
    <name type="scientific">Mediterranea massiliensis</name>
    <dbReference type="NCBI Taxonomy" id="1841865"/>
    <lineage>
        <taxon>Bacteria</taxon>
        <taxon>Pseudomonadati</taxon>
        <taxon>Bacteroidota</taxon>
        <taxon>Bacteroidia</taxon>
        <taxon>Bacteroidales</taxon>
        <taxon>Bacteroidaceae</taxon>
        <taxon>Mediterranea</taxon>
    </lineage>
</organism>
<dbReference type="InterPro" id="IPR036942">
    <property type="entry name" value="Beta-barrel_TonB_sf"/>
</dbReference>
<sequence>MLALLTFLFATLLHSQEIPAGQPIAEERIQVTASSATVLQWFGYIERQLDLTLSYNPSLIDLHKTCRISASGQMTVSQLLALVLEGYRFRTTFIPPRKLAIQIHRPQTYCLSGSVAEEGSGERLYGAVVVLDDGKEGKWHALTDADGRFRLYLPEGYYRMNISYMGYQPYTQPVRVDRDRTLRPALTPQLFEIAEVTVKSYKNGGELGELTPSNLLSFSGNDLFSQIWILPGVTGLPTGCNFQVDGGSSDENQLLLDGVPVYHPGHINSLLPVFNGDTVRSMVFHKGFFPTRLEGRLSSVTEVNLKEGNLQEHVRTLTLDMPAAGITLEGPILKDKLSYLVSARRSWLDFFDNLLSEDSRMNHSTYDYNAKLSYHLSPSSTLRLMAQVGVHFVGYLPRHHRSYYSIQPRFSLKYQPAEKELLYLHFSRMEQFYHNLRFDYLSLPTDFRMPSIDGFRPRSSEHYEVGWKHFLENGQLDVSAYYKTRRHVVALSPDTSIEDARRDQYIMTGNGDSYGAKAYFYNTWKRWTLQLSYAYTRSREWFPRLEDRGKLPSLYDIPHQLGAALSCQIGRHSSLSLGGTVRSGRIIELDEFLDPLPANRFRTERERTRYRLDAGYSFRKDVGADKLLLLRLGLYNIVGNPSEEEVLSYYSVHWYGNCLPYASVSFKF</sequence>
<evidence type="ECO:0000256" key="3">
    <source>
        <dbReference type="ARBA" id="ARBA00023237"/>
    </source>
</evidence>
<evidence type="ECO:0000256" key="2">
    <source>
        <dbReference type="ARBA" id="ARBA00023136"/>
    </source>
</evidence>
<protein>
    <submittedName>
        <fullName evidence="5">TonB-dependent receptor</fullName>
    </submittedName>
</protein>
<keyword evidence="2" id="KW-0472">Membrane</keyword>
<evidence type="ECO:0000259" key="4">
    <source>
        <dbReference type="Pfam" id="PF00593"/>
    </source>
</evidence>
<dbReference type="EMBL" id="JACLYZ010000003">
    <property type="protein sequence ID" value="MBM6734092.1"/>
    <property type="molecule type" value="Genomic_DNA"/>
</dbReference>
<keyword evidence="6" id="KW-1185">Reference proteome</keyword>
<keyword evidence="5" id="KW-0675">Receptor</keyword>
<comment type="subcellular location">
    <subcellularLocation>
        <location evidence="1">Cell outer membrane</location>
    </subcellularLocation>
</comment>
<dbReference type="Gene3D" id="2.60.40.1120">
    <property type="entry name" value="Carboxypeptidase-like, regulatory domain"/>
    <property type="match status" value="1"/>
</dbReference>
<dbReference type="SUPFAM" id="SSF49464">
    <property type="entry name" value="Carboxypeptidase regulatory domain-like"/>
    <property type="match status" value="1"/>
</dbReference>
<dbReference type="InterPro" id="IPR008969">
    <property type="entry name" value="CarboxyPept-like_regulatory"/>
</dbReference>
<dbReference type="SUPFAM" id="SSF56935">
    <property type="entry name" value="Porins"/>
    <property type="match status" value="1"/>
</dbReference>
<comment type="caution">
    <text evidence="5">The sequence shown here is derived from an EMBL/GenBank/DDBJ whole genome shotgun (WGS) entry which is preliminary data.</text>
</comment>
<feature type="domain" description="TonB-dependent receptor-like beta-barrel" evidence="4">
    <location>
        <begin position="348"/>
        <end position="540"/>
    </location>
</feature>
<proteinExistence type="predicted"/>
<evidence type="ECO:0000313" key="5">
    <source>
        <dbReference type="EMBL" id="MBM6734092.1"/>
    </source>
</evidence>
<name>A0ABS2DX76_9BACT</name>